<proteinExistence type="predicted"/>
<name>A0ABU9GGY9_COBMA</name>
<dbReference type="Pfam" id="PF05742">
    <property type="entry name" value="TANGO2"/>
    <property type="match status" value="1"/>
</dbReference>
<dbReference type="PANTHER" id="PTHR17985">
    <property type="entry name" value="SER/THR-RICH PROTEIN T10 IN DGCR REGION"/>
    <property type="match status" value="1"/>
</dbReference>
<gene>
    <name evidence="1" type="ORF">V6243_08135</name>
</gene>
<dbReference type="RefSeq" id="WP_341542333.1">
    <property type="nucleotide sequence ID" value="NZ_JBAKAP010000007.1"/>
</dbReference>
<dbReference type="PANTHER" id="PTHR17985:SF8">
    <property type="entry name" value="TRANSPORT AND GOLGI ORGANIZATION PROTEIN 2 HOMOLOG"/>
    <property type="match status" value="1"/>
</dbReference>
<organism evidence="1 2">
    <name type="scientific">Cobetia marina</name>
    <name type="common">Deleya marina</name>
    <dbReference type="NCBI Taxonomy" id="28258"/>
    <lineage>
        <taxon>Bacteria</taxon>
        <taxon>Pseudomonadati</taxon>
        <taxon>Pseudomonadota</taxon>
        <taxon>Gammaproteobacteria</taxon>
        <taxon>Oceanospirillales</taxon>
        <taxon>Halomonadaceae</taxon>
        <taxon>Cobetia</taxon>
    </lineage>
</organism>
<sequence>MCLMAFDWQPDATTGHCLTLLGNRDEFHARATTGLCRWPDTALCGGRDLVAGGGWLVMHRAGALATLTNVRQLDRPSHAATISRGQLVTAAVRQAVANASTLSPGDWLEALSAGETVMARLAADSPEHCEPLSLSALDWCNLLVCDGRTLWRLHHGPDGSQLIRLPPGLHSLSNGHPDNEWPKQRRLRQRLAALKASAVMHDDDACLGILQDGWRPPTAQLPATGLALEREALLSSPFITSPEYGTRAATLVRWQRDDKRTSLTLHERRFSPQGQCVAHRKAVSHLQEEATRGWHLS</sequence>
<comment type="caution">
    <text evidence="1">The sequence shown here is derived from an EMBL/GenBank/DDBJ whole genome shotgun (WGS) entry which is preliminary data.</text>
</comment>
<protein>
    <submittedName>
        <fullName evidence="1">NRDE family protein</fullName>
    </submittedName>
</protein>
<keyword evidence="2" id="KW-1185">Reference proteome</keyword>
<dbReference type="EMBL" id="JBAKAP010000007">
    <property type="protein sequence ID" value="MEL0616802.1"/>
    <property type="molecule type" value="Genomic_DNA"/>
</dbReference>
<reference evidence="1 2" key="1">
    <citation type="submission" date="2024-02" db="EMBL/GenBank/DDBJ databases">
        <title>Bacteria isolated from the canopy kelp, Nereocystis luetkeana.</title>
        <authorList>
            <person name="Pfister C.A."/>
            <person name="Younker I.T."/>
            <person name="Light S.H."/>
        </authorList>
    </citation>
    <scope>NUCLEOTIDE SEQUENCE [LARGE SCALE GENOMIC DNA]</scope>
    <source>
        <strain evidence="1 2">TI.5.07</strain>
    </source>
</reference>
<dbReference type="InterPro" id="IPR008551">
    <property type="entry name" value="TANGO2"/>
</dbReference>
<dbReference type="Proteomes" id="UP001378242">
    <property type="component" value="Unassembled WGS sequence"/>
</dbReference>
<evidence type="ECO:0000313" key="1">
    <source>
        <dbReference type="EMBL" id="MEL0616802.1"/>
    </source>
</evidence>
<accession>A0ABU9GGY9</accession>
<evidence type="ECO:0000313" key="2">
    <source>
        <dbReference type="Proteomes" id="UP001378242"/>
    </source>
</evidence>